<proteinExistence type="inferred from homology"/>
<comment type="cofactor">
    <cofactor evidence="3">
        <name>Mg(2+)</name>
        <dbReference type="ChEBI" id="CHEBI:18420"/>
    </cofactor>
</comment>
<dbReference type="PROSITE" id="PS51975">
    <property type="entry name" value="RNASE_H_2"/>
    <property type="match status" value="1"/>
</dbReference>
<keyword evidence="8" id="KW-0479">Metal-binding</keyword>
<feature type="domain" description="RNase H type-2" evidence="13">
    <location>
        <begin position="25"/>
        <end position="80"/>
    </location>
</feature>
<dbReference type="GO" id="GO:0006298">
    <property type="term" value="P:mismatch repair"/>
    <property type="evidence" value="ECO:0007669"/>
    <property type="project" value="TreeGrafter"/>
</dbReference>
<dbReference type="Pfam" id="PF01351">
    <property type="entry name" value="RNase_HII"/>
    <property type="match status" value="1"/>
</dbReference>
<accession>A0A2A4YIV3</accession>
<sequence length="80" mass="8808">MTMTQQQQEVPTLLFENQAYALGYEIIVGIDEAGRGPLAGPVVAAACYVPKGIEVEGALDSKQLEPEKRNQIFEYIKNHS</sequence>
<evidence type="ECO:0000256" key="12">
    <source>
        <dbReference type="RuleBase" id="RU003515"/>
    </source>
</evidence>
<feature type="non-terminal residue" evidence="14">
    <location>
        <position position="80"/>
    </location>
</feature>
<comment type="subcellular location">
    <subcellularLocation>
        <location evidence="5">Cytoplasm</location>
    </subcellularLocation>
</comment>
<name>A0A2A4YIV3_UNCAE</name>
<evidence type="ECO:0000256" key="11">
    <source>
        <dbReference type="PROSITE-ProRule" id="PRU01319"/>
    </source>
</evidence>
<comment type="cofactor">
    <cofactor evidence="2">
        <name>Mn(2+)</name>
        <dbReference type="ChEBI" id="CHEBI:29035"/>
    </cofactor>
</comment>
<evidence type="ECO:0000256" key="9">
    <source>
        <dbReference type="ARBA" id="ARBA00022759"/>
    </source>
</evidence>
<keyword evidence="10 12" id="KW-0378">Hydrolase</keyword>
<comment type="catalytic activity">
    <reaction evidence="1 12">
        <text>Endonucleolytic cleavage to 5'-phosphomonoester.</text>
        <dbReference type="EC" id="3.1.26.4"/>
    </reaction>
</comment>
<dbReference type="GO" id="GO:0005737">
    <property type="term" value="C:cytoplasm"/>
    <property type="evidence" value="ECO:0007669"/>
    <property type="project" value="UniProtKB-SubCell"/>
</dbReference>
<dbReference type="GO" id="GO:0046872">
    <property type="term" value="F:metal ion binding"/>
    <property type="evidence" value="ECO:0007669"/>
    <property type="project" value="UniProtKB-KW"/>
</dbReference>
<reference evidence="15" key="1">
    <citation type="submission" date="2017-08" db="EMBL/GenBank/DDBJ databases">
        <title>A dynamic microbial community with high functional redundancy inhabits the cold, oxic subseafloor aquifer.</title>
        <authorList>
            <person name="Tully B.J."/>
            <person name="Wheat C.G."/>
            <person name="Glazer B.T."/>
            <person name="Huber J.A."/>
        </authorList>
    </citation>
    <scope>NUCLEOTIDE SEQUENCE [LARGE SCALE GENOMIC DNA]</scope>
</reference>
<evidence type="ECO:0000256" key="8">
    <source>
        <dbReference type="ARBA" id="ARBA00022723"/>
    </source>
</evidence>
<dbReference type="Gene3D" id="3.30.420.10">
    <property type="entry name" value="Ribonuclease H-like superfamily/Ribonuclease H"/>
    <property type="match status" value="1"/>
</dbReference>
<comment type="caution">
    <text evidence="14">The sequence shown here is derived from an EMBL/GenBank/DDBJ whole genome shotgun (WGS) entry which is preliminary data.</text>
</comment>
<dbReference type="SUPFAM" id="SSF53098">
    <property type="entry name" value="Ribonuclease H-like"/>
    <property type="match status" value="1"/>
</dbReference>
<dbReference type="GO" id="GO:0043137">
    <property type="term" value="P:DNA replication, removal of RNA primer"/>
    <property type="evidence" value="ECO:0007669"/>
    <property type="project" value="TreeGrafter"/>
</dbReference>
<dbReference type="GO" id="GO:0004523">
    <property type="term" value="F:RNA-DNA hybrid ribonuclease activity"/>
    <property type="evidence" value="ECO:0007669"/>
    <property type="project" value="UniProtKB-EC"/>
</dbReference>
<dbReference type="InterPro" id="IPR001352">
    <property type="entry name" value="RNase_HII/HIII"/>
</dbReference>
<dbReference type="InterPro" id="IPR012337">
    <property type="entry name" value="RNaseH-like_sf"/>
</dbReference>
<dbReference type="EMBL" id="NVUU01000042">
    <property type="protein sequence ID" value="PCI94277.1"/>
    <property type="molecule type" value="Genomic_DNA"/>
</dbReference>
<dbReference type="AlphaFoldDB" id="A0A2A4YIV3"/>
<evidence type="ECO:0000313" key="15">
    <source>
        <dbReference type="Proteomes" id="UP000217838"/>
    </source>
</evidence>
<comment type="function">
    <text evidence="4 12">Endonuclease that specifically degrades the RNA of RNA-DNA hybrids.</text>
</comment>
<evidence type="ECO:0000256" key="10">
    <source>
        <dbReference type="ARBA" id="ARBA00022801"/>
    </source>
</evidence>
<evidence type="ECO:0000256" key="7">
    <source>
        <dbReference type="ARBA" id="ARBA00022722"/>
    </source>
</evidence>
<keyword evidence="9 12" id="KW-0255">Endonuclease</keyword>
<evidence type="ECO:0000256" key="4">
    <source>
        <dbReference type="ARBA" id="ARBA00004065"/>
    </source>
</evidence>
<dbReference type="Proteomes" id="UP000217838">
    <property type="component" value="Unassembled WGS sequence"/>
</dbReference>
<comment type="caution">
    <text evidence="11">Lacks conserved residue(s) required for the propagation of feature annotation.</text>
</comment>
<evidence type="ECO:0000256" key="5">
    <source>
        <dbReference type="ARBA" id="ARBA00004496"/>
    </source>
</evidence>
<dbReference type="EC" id="3.1.26.4" evidence="12"/>
<dbReference type="PANTHER" id="PTHR10954:SF18">
    <property type="entry name" value="RIBONUCLEASE HII"/>
    <property type="match status" value="1"/>
</dbReference>
<organism evidence="14 15">
    <name type="scientific">Aerophobetes bacterium</name>
    <dbReference type="NCBI Taxonomy" id="2030807"/>
    <lineage>
        <taxon>Bacteria</taxon>
        <taxon>Candidatus Aerophobota</taxon>
    </lineage>
</organism>
<dbReference type="PANTHER" id="PTHR10954">
    <property type="entry name" value="RIBONUCLEASE H2 SUBUNIT A"/>
    <property type="match status" value="1"/>
</dbReference>
<keyword evidence="6" id="KW-0963">Cytoplasm</keyword>
<evidence type="ECO:0000256" key="6">
    <source>
        <dbReference type="ARBA" id="ARBA00022490"/>
    </source>
</evidence>
<evidence type="ECO:0000256" key="2">
    <source>
        <dbReference type="ARBA" id="ARBA00001936"/>
    </source>
</evidence>
<dbReference type="InterPro" id="IPR024567">
    <property type="entry name" value="RNase_HII/HIII_dom"/>
</dbReference>
<evidence type="ECO:0000259" key="13">
    <source>
        <dbReference type="PROSITE" id="PS51975"/>
    </source>
</evidence>
<evidence type="ECO:0000313" key="14">
    <source>
        <dbReference type="EMBL" id="PCI94277.1"/>
    </source>
</evidence>
<protein>
    <recommendedName>
        <fullName evidence="12">Ribonuclease</fullName>
        <ecNumber evidence="12">3.1.26.4</ecNumber>
    </recommendedName>
</protein>
<evidence type="ECO:0000256" key="1">
    <source>
        <dbReference type="ARBA" id="ARBA00000077"/>
    </source>
</evidence>
<evidence type="ECO:0000256" key="3">
    <source>
        <dbReference type="ARBA" id="ARBA00001946"/>
    </source>
</evidence>
<dbReference type="InterPro" id="IPR036397">
    <property type="entry name" value="RNaseH_sf"/>
</dbReference>
<comment type="similarity">
    <text evidence="12">Belongs to the RNase HII family.</text>
</comment>
<dbReference type="GO" id="GO:0003723">
    <property type="term" value="F:RNA binding"/>
    <property type="evidence" value="ECO:0007669"/>
    <property type="project" value="UniProtKB-UniRule"/>
</dbReference>
<keyword evidence="7 12" id="KW-0540">Nuclease</keyword>
<dbReference type="GO" id="GO:0032299">
    <property type="term" value="C:ribonuclease H2 complex"/>
    <property type="evidence" value="ECO:0007669"/>
    <property type="project" value="TreeGrafter"/>
</dbReference>
<gene>
    <name evidence="14" type="ORF">COB11_04045</name>
</gene>